<keyword evidence="1" id="KW-0175">Coiled coil</keyword>
<dbReference type="AlphaFoldDB" id="A0A975IZ27"/>
<evidence type="ECO:0000256" key="2">
    <source>
        <dbReference type="SAM" id="Phobius"/>
    </source>
</evidence>
<dbReference type="Proteomes" id="UP000676169">
    <property type="component" value="Chromosome"/>
</dbReference>
<protein>
    <submittedName>
        <fullName evidence="3">Uncharacterized protein</fullName>
    </submittedName>
</protein>
<keyword evidence="2" id="KW-1133">Transmembrane helix</keyword>
<feature type="coiled-coil region" evidence="1">
    <location>
        <begin position="236"/>
        <end position="296"/>
    </location>
</feature>
<name>A0A975IZ27_9BACT</name>
<feature type="transmembrane region" description="Helical" evidence="2">
    <location>
        <begin position="12"/>
        <end position="33"/>
    </location>
</feature>
<evidence type="ECO:0000256" key="1">
    <source>
        <dbReference type="SAM" id="Coils"/>
    </source>
</evidence>
<dbReference type="KEGG" id="lamb:KBB96_19515"/>
<proteinExistence type="predicted"/>
<sequence length="300" mass="33194">MGLDISSGRGAGVMGTLVAALVLGGFVVLYFFVFDESMAGGRSIESVIKEQREEIDRLKDWAGNQTNVLETRANFRTIAAEADQMQRKAREIKGDLDTQVSLVSRIQSEIAQVKTKDAAYRAAYRSQIRNEGKGLTYAQLKTLSGKVYQTVVVSKVDAVGMNIQHQDGTARVEFENLPPEIGEHFQYDPNEKKEAINSERDQSAAYNTTIDQGIQKAGEANNAAKATQTVDAAAEIEKLQILITQLGEEIEKTEREMKIAKARENIFNPAPFQAKIKSLQTRRATALARVESLRTQAKPR</sequence>
<accession>A0A975IZ27</accession>
<keyword evidence="2" id="KW-0472">Membrane</keyword>
<dbReference type="EMBL" id="CP073100">
    <property type="protein sequence ID" value="QUE51031.1"/>
    <property type="molecule type" value="Genomic_DNA"/>
</dbReference>
<reference evidence="3" key="1">
    <citation type="submission" date="2021-04" db="EMBL/GenBank/DDBJ databases">
        <title>Luteolibacter sp. 32A isolated from the skin of an Anderson's salamander (Ambystoma andersonii).</title>
        <authorList>
            <person name="Spergser J."/>
            <person name="Busse H.-J."/>
        </authorList>
    </citation>
    <scope>NUCLEOTIDE SEQUENCE</scope>
    <source>
        <strain evidence="3">32A</strain>
    </source>
</reference>
<keyword evidence="2" id="KW-0812">Transmembrane</keyword>
<evidence type="ECO:0000313" key="4">
    <source>
        <dbReference type="Proteomes" id="UP000676169"/>
    </source>
</evidence>
<evidence type="ECO:0000313" key="3">
    <source>
        <dbReference type="EMBL" id="QUE51031.1"/>
    </source>
</evidence>
<gene>
    <name evidence="3" type="ORF">KBB96_19515</name>
</gene>
<organism evidence="3 4">
    <name type="scientific">Luteolibacter ambystomatis</name>
    <dbReference type="NCBI Taxonomy" id="2824561"/>
    <lineage>
        <taxon>Bacteria</taxon>
        <taxon>Pseudomonadati</taxon>
        <taxon>Verrucomicrobiota</taxon>
        <taxon>Verrucomicrobiia</taxon>
        <taxon>Verrucomicrobiales</taxon>
        <taxon>Verrucomicrobiaceae</taxon>
        <taxon>Luteolibacter</taxon>
    </lineage>
</organism>
<dbReference type="RefSeq" id="WP_211631170.1">
    <property type="nucleotide sequence ID" value="NZ_CP073100.1"/>
</dbReference>
<keyword evidence="4" id="KW-1185">Reference proteome</keyword>